<evidence type="ECO:0000259" key="5">
    <source>
        <dbReference type="PROSITE" id="PS50240"/>
    </source>
</evidence>
<dbReference type="InterPro" id="IPR018114">
    <property type="entry name" value="TRYPSIN_HIS"/>
</dbReference>
<comment type="similarity">
    <text evidence="4">Belongs to the peptidase S1 family. CLIP subfamily.</text>
</comment>
<dbReference type="InterPro" id="IPR001314">
    <property type="entry name" value="Peptidase_S1A"/>
</dbReference>
<dbReference type="InterPro" id="IPR001254">
    <property type="entry name" value="Trypsin_dom"/>
</dbReference>
<dbReference type="CDD" id="cd00190">
    <property type="entry name" value="Tryp_SPc"/>
    <property type="match status" value="1"/>
</dbReference>
<keyword evidence="1" id="KW-0732">Signal</keyword>
<dbReference type="PROSITE" id="PS50240">
    <property type="entry name" value="TRYPSIN_DOM"/>
    <property type="match status" value="1"/>
</dbReference>
<dbReference type="SMART" id="SM00020">
    <property type="entry name" value="Tryp_SPc"/>
    <property type="match status" value="1"/>
</dbReference>
<reference evidence="6" key="1">
    <citation type="journal article" date="2016" name="BMC Genomics">
        <title>Seminal fluid protein genes of the brown planthopper, Nilaparvata lugens.</title>
        <authorList>
            <person name="Yu B."/>
            <person name="Li D.T."/>
            <person name="Lu J.B."/>
            <person name="Zhang W.X."/>
            <person name="Zhang C.X."/>
        </authorList>
    </citation>
    <scope>NUCLEOTIDE SEQUENCE</scope>
    <source>
        <strain evidence="6">NlSFP_secreted_comp36591</strain>
    </source>
</reference>
<dbReference type="PROSITE" id="PS00134">
    <property type="entry name" value="TRYPSIN_HIS"/>
    <property type="match status" value="1"/>
</dbReference>
<dbReference type="OrthoDB" id="9028152at2759"/>
<dbReference type="SUPFAM" id="SSF50494">
    <property type="entry name" value="Trypsin-like serine proteases"/>
    <property type="match status" value="1"/>
</dbReference>
<feature type="domain" description="Peptidase S1" evidence="5">
    <location>
        <begin position="184"/>
        <end position="455"/>
    </location>
</feature>
<evidence type="ECO:0000313" key="6">
    <source>
        <dbReference type="EMBL" id="APA33885.1"/>
    </source>
</evidence>
<evidence type="ECO:0000256" key="3">
    <source>
        <dbReference type="ARBA" id="ARBA00023180"/>
    </source>
</evidence>
<protein>
    <submittedName>
        <fullName evidence="6">Seminal fluid protein</fullName>
    </submittedName>
</protein>
<evidence type="ECO:0000256" key="2">
    <source>
        <dbReference type="ARBA" id="ARBA00023157"/>
    </source>
</evidence>
<dbReference type="AlphaFoldDB" id="A0A1I9WL65"/>
<evidence type="ECO:0000256" key="4">
    <source>
        <dbReference type="ARBA" id="ARBA00024195"/>
    </source>
</evidence>
<dbReference type="InterPro" id="IPR009003">
    <property type="entry name" value="Peptidase_S1_PA"/>
</dbReference>
<dbReference type="FunFam" id="2.40.10.10:FF:000028">
    <property type="entry name" value="Serine protease easter"/>
    <property type="match status" value="1"/>
</dbReference>
<dbReference type="GO" id="GO:0006508">
    <property type="term" value="P:proteolysis"/>
    <property type="evidence" value="ECO:0007669"/>
    <property type="project" value="InterPro"/>
</dbReference>
<name>A0A1I9WL65_NILLU</name>
<organism evidence="6">
    <name type="scientific">Nilaparvata lugens</name>
    <name type="common">Brown planthopper</name>
    <dbReference type="NCBI Taxonomy" id="108931"/>
    <lineage>
        <taxon>Eukaryota</taxon>
        <taxon>Metazoa</taxon>
        <taxon>Ecdysozoa</taxon>
        <taxon>Arthropoda</taxon>
        <taxon>Hexapoda</taxon>
        <taxon>Insecta</taxon>
        <taxon>Pterygota</taxon>
        <taxon>Neoptera</taxon>
        <taxon>Paraneoptera</taxon>
        <taxon>Hemiptera</taxon>
        <taxon>Auchenorrhyncha</taxon>
        <taxon>Fulgoroidea</taxon>
        <taxon>Delphacidae</taxon>
        <taxon>Delphacinae</taxon>
        <taxon>Nilaparvata</taxon>
    </lineage>
</organism>
<sequence length="456" mass="51373">MINKLLVSPKQVVISIWIVHNLLSKYALSSPQTHRADTLGQPCHGSSDCGPNEWCYDDVCELPCPRVDCDNFHPPDSTCVVRDHVPVCKTVDELETEKRIPGILSCRGSYECGADQWCYDNKCDLACPKLHCEQIKPPDGVCVVNNHQPVCKSPSQLAIVDPTKHRNWRLVHSGFCGLRGDSKIFGGRDADLGEFPWMALVLTTAFFDYGETTELCGGSIINNRYILTAAHCVSKDGNFVVRVRLSEYNLESDTDCERNGCSNYIDYETSELRVHPDYRRKTAGSSQDPLGDIALVRTHKEIDFLSEYIRPICLEYGDLLRQDYTGELVTIIGWGAWANRKRRQLLRLADRLQKANVYVLDPDSCETHLRHMNTGRDQPTNRSLCAGTQTSFSYIGDSGSPMTVVRSIGADHARTYLIGITSHSFNIYSDPGGLRRPTIYVRVAYYLKWILDTIHE</sequence>
<keyword evidence="3" id="KW-0325">Glycoprotein</keyword>
<dbReference type="Gene3D" id="2.40.10.10">
    <property type="entry name" value="Trypsin-like serine proteases"/>
    <property type="match status" value="2"/>
</dbReference>
<dbReference type="PRINTS" id="PR00722">
    <property type="entry name" value="CHYMOTRYPSIN"/>
</dbReference>
<dbReference type="GO" id="GO:0004252">
    <property type="term" value="F:serine-type endopeptidase activity"/>
    <property type="evidence" value="ECO:0007669"/>
    <property type="project" value="InterPro"/>
</dbReference>
<dbReference type="Pfam" id="PF00089">
    <property type="entry name" value="Trypsin"/>
    <property type="match status" value="1"/>
</dbReference>
<dbReference type="EMBL" id="KU932249">
    <property type="protein sequence ID" value="APA33885.1"/>
    <property type="molecule type" value="mRNA"/>
</dbReference>
<dbReference type="InterPro" id="IPR043504">
    <property type="entry name" value="Peptidase_S1_PA_chymotrypsin"/>
</dbReference>
<proteinExistence type="evidence at transcript level"/>
<evidence type="ECO:0000256" key="1">
    <source>
        <dbReference type="ARBA" id="ARBA00022729"/>
    </source>
</evidence>
<keyword evidence="2" id="KW-1015">Disulfide bond</keyword>
<dbReference type="InterPro" id="IPR051487">
    <property type="entry name" value="Ser/Thr_Proteases_Immune/Dev"/>
</dbReference>
<accession>A0A1I9WL65</accession>
<dbReference type="PANTHER" id="PTHR24256">
    <property type="entry name" value="TRYPTASE-RELATED"/>
    <property type="match status" value="1"/>
</dbReference>